<gene>
    <name evidence="3" type="ORF">A3A78_02710</name>
</gene>
<name>A0A1F4VFA0_UNCKA</name>
<dbReference type="AlphaFoldDB" id="A0A1F4VFA0"/>
<dbReference type="Pfam" id="PF01551">
    <property type="entry name" value="Peptidase_M23"/>
    <property type="match status" value="1"/>
</dbReference>
<dbReference type="InterPro" id="IPR016047">
    <property type="entry name" value="M23ase_b-sheet_dom"/>
</dbReference>
<dbReference type="Proteomes" id="UP000176504">
    <property type="component" value="Unassembled WGS sequence"/>
</dbReference>
<evidence type="ECO:0000313" key="4">
    <source>
        <dbReference type="Proteomes" id="UP000176504"/>
    </source>
</evidence>
<evidence type="ECO:0000256" key="1">
    <source>
        <dbReference type="SAM" id="Phobius"/>
    </source>
</evidence>
<accession>A0A1F4VFA0</accession>
<keyword evidence="1" id="KW-1133">Transmembrane helix</keyword>
<reference evidence="3 4" key="1">
    <citation type="journal article" date="2016" name="Nat. Commun.">
        <title>Thousands of microbial genomes shed light on interconnected biogeochemical processes in an aquifer system.</title>
        <authorList>
            <person name="Anantharaman K."/>
            <person name="Brown C.T."/>
            <person name="Hug L.A."/>
            <person name="Sharon I."/>
            <person name="Castelle C.J."/>
            <person name="Probst A.J."/>
            <person name="Thomas B.C."/>
            <person name="Singh A."/>
            <person name="Wilkins M.J."/>
            <person name="Karaoz U."/>
            <person name="Brodie E.L."/>
            <person name="Williams K.H."/>
            <person name="Hubbard S.S."/>
            <person name="Banfield J.F."/>
        </authorList>
    </citation>
    <scope>NUCLEOTIDE SEQUENCE [LARGE SCALE GENOMIC DNA]</scope>
</reference>
<dbReference type="PANTHER" id="PTHR21666">
    <property type="entry name" value="PEPTIDASE-RELATED"/>
    <property type="match status" value="1"/>
</dbReference>
<dbReference type="CDD" id="cd12797">
    <property type="entry name" value="M23_peptidase"/>
    <property type="match status" value="1"/>
</dbReference>
<dbReference type="Gene3D" id="2.70.70.10">
    <property type="entry name" value="Glucose Permease (Domain IIA)"/>
    <property type="match status" value="1"/>
</dbReference>
<keyword evidence="1" id="KW-0812">Transmembrane</keyword>
<keyword evidence="1" id="KW-0472">Membrane</keyword>
<feature type="domain" description="M23ase beta-sheet core" evidence="2">
    <location>
        <begin position="771"/>
        <end position="820"/>
    </location>
</feature>
<feature type="transmembrane region" description="Helical" evidence="1">
    <location>
        <begin position="520"/>
        <end position="537"/>
    </location>
</feature>
<organism evidence="3 4">
    <name type="scientific">candidate division WWE3 bacterium RIFCSPLOWO2_01_FULL_41_18</name>
    <dbReference type="NCBI Taxonomy" id="1802625"/>
    <lineage>
        <taxon>Bacteria</taxon>
        <taxon>Katanobacteria</taxon>
    </lineage>
</organism>
<protein>
    <recommendedName>
        <fullName evidence="2">M23ase beta-sheet core domain-containing protein</fullName>
    </recommendedName>
</protein>
<proteinExistence type="predicted"/>
<evidence type="ECO:0000313" key="3">
    <source>
        <dbReference type="EMBL" id="OGC55926.1"/>
    </source>
</evidence>
<dbReference type="EMBL" id="MEVI01000001">
    <property type="protein sequence ID" value="OGC55926.1"/>
    <property type="molecule type" value="Genomic_DNA"/>
</dbReference>
<feature type="transmembrane region" description="Helical" evidence="1">
    <location>
        <begin position="600"/>
        <end position="620"/>
    </location>
</feature>
<dbReference type="PANTHER" id="PTHR21666:SF270">
    <property type="entry name" value="MUREIN HYDROLASE ACTIVATOR ENVC"/>
    <property type="match status" value="1"/>
</dbReference>
<feature type="transmembrane region" description="Helical" evidence="1">
    <location>
        <begin position="544"/>
        <end position="565"/>
    </location>
</feature>
<dbReference type="GO" id="GO:0004222">
    <property type="term" value="F:metalloendopeptidase activity"/>
    <property type="evidence" value="ECO:0007669"/>
    <property type="project" value="TreeGrafter"/>
</dbReference>
<dbReference type="InterPro" id="IPR011055">
    <property type="entry name" value="Dup_hybrid_motif"/>
</dbReference>
<dbReference type="SUPFAM" id="SSF51261">
    <property type="entry name" value="Duplicated hybrid motif"/>
    <property type="match status" value="1"/>
</dbReference>
<comment type="caution">
    <text evidence="3">The sequence shown here is derived from an EMBL/GenBank/DDBJ whole genome shotgun (WGS) entry which is preliminary data.</text>
</comment>
<sequence>MAPPILYPGYYPGTRPLKGKRGRPRKIFPDPFLTDLTSAINVQGSVLGLPNQIGELFEKDFTNGLKIRYGISEVESGVAAEELQAIEEEYQELPGAMGIGISFDPEVWKKKGFEQNLRETGEEWINAVLGFKDLSVRTELAGVWDPLLNPTREATEAQKKMSLHAISYAQKYVNEPGGPQAKEFSSVNDLSNSIRNFVVFGNTASERGRKFDTVQLNFAFALSQVVNKDTKVANFGANILAKETALSSIGSNIASLERRLAATTDPDTQRALQDQLDLLHADESRINAEVSELREKDSTIKTLNARLDKALTTPRKERALKLTQKARARLEAQLKTESDPATRASIEARITDLKKDENDLKGFLDSLTDKDRAEQRKELKGLWGDAVNSKDGELKDALNEVDDKKLAGWAKLVDFRNNVFTYNEYIDSAAEGRLFQTFVWNRIRRALPFLGQAYSAKMFIDNPLRFAISVFAKATSAKGYDLPVVGKFRIPFVNRLMTSIGKFLDGTLGKIAKLIARSPILRGIVTTLTGGLVRSIVNKAVMSIIAGAGVTGVGTIPAAAAAALTYVGEKVWSIFVSFIKLDISGAIDKIAKEFSNLLKLGMLAIGVPIFLIGAIFYMVINIMTAPMSGTSTVGRGGATGITSGGGTGTVGGGGSSCSVVPKGFDNDLFSKMEPFGSPKLIDVPDSIFFGQGSCYGECRTSVNYLHGGLDLNTNHDYSEPALTSPYQGDAVVFFANSSCTGGGKGCGNGFGNHVILKVSGEEDCTDYGECGTNMYIYFAHLSSLSVSVGDTVSYGEGVGKLGNTGNSTGPHLHFEIRSGSTNSAYTVNPCFVFSCDPISDFSSAARSSCRPPEIHGPLFNDYDASYH</sequence>
<evidence type="ECO:0000259" key="2">
    <source>
        <dbReference type="Pfam" id="PF01551"/>
    </source>
</evidence>
<dbReference type="InterPro" id="IPR050570">
    <property type="entry name" value="Cell_wall_metabolism_enzyme"/>
</dbReference>